<dbReference type="PANTHER" id="PTHR11575:SF24">
    <property type="entry name" value="5'-NUCLEOTIDASE"/>
    <property type="match status" value="1"/>
</dbReference>
<dbReference type="InterPro" id="IPR006179">
    <property type="entry name" value="5_nucleotidase/apyrase"/>
</dbReference>
<evidence type="ECO:0000313" key="1">
    <source>
        <dbReference type="EMBL" id="ATP57434.1"/>
    </source>
</evidence>
<sequence>MESKRRFFLKSASVLAGAAVFGKPLTTLANVSKTINGFSRRNELIVYHTANLNGYIESGKGQQGGLNEINKLIQDQEAFGLIIDAGNFIGKADDMKVISKMNKMGYHAATIGVAELRNGEEGLATFLPFMNFPLVNCNYSFSNPVLSSRVKTSTIIYSGNLKIGITGLGAKTGTDGVRFQNPYLALNRTAELLKVNERCDLVICLSNLDAEDKTYNNIELANKSVYVDFIIGKNSTKVMRGAMICRNSRKEEVMLTQVGYDGLIVGKTSFMMNGLKEKNGFAHQYLAAGMPLQNNPKYANQILNRMVNSTV</sequence>
<dbReference type="RefSeq" id="WP_099439358.1">
    <property type="nucleotide sequence ID" value="NZ_CP024091.1"/>
</dbReference>
<dbReference type="EMBL" id="CP024091">
    <property type="protein sequence ID" value="ATP57434.1"/>
    <property type="molecule type" value="Genomic_DNA"/>
</dbReference>
<reference evidence="1 2" key="1">
    <citation type="submission" date="2017-10" db="EMBL/GenBank/DDBJ databases">
        <title>Whole genome of Pedobacter ginsengisoli T01R-27 isolated from tomato rhizosphere.</title>
        <authorList>
            <person name="Weon H.-Y."/>
            <person name="Lee S.A."/>
            <person name="Sang M.K."/>
            <person name="Song J."/>
        </authorList>
    </citation>
    <scope>NUCLEOTIDE SEQUENCE [LARGE SCALE GENOMIC DNA]</scope>
    <source>
        <strain evidence="1 2">T01R-27</strain>
    </source>
</reference>
<accession>A0A2D1U7A1</accession>
<proteinExistence type="predicted"/>
<evidence type="ECO:0008006" key="3">
    <source>
        <dbReference type="Google" id="ProtNLM"/>
    </source>
</evidence>
<dbReference type="KEGG" id="pgs:CPT03_13610"/>
<dbReference type="OrthoDB" id="9775118at2"/>
<dbReference type="AlphaFoldDB" id="A0A2D1U7A1"/>
<keyword evidence="2" id="KW-1185">Reference proteome</keyword>
<dbReference type="GO" id="GO:0016787">
    <property type="term" value="F:hydrolase activity"/>
    <property type="evidence" value="ECO:0007669"/>
    <property type="project" value="InterPro"/>
</dbReference>
<organism evidence="1 2">
    <name type="scientific">Pedobacter ginsengisoli</name>
    <dbReference type="NCBI Taxonomy" id="363852"/>
    <lineage>
        <taxon>Bacteria</taxon>
        <taxon>Pseudomonadati</taxon>
        <taxon>Bacteroidota</taxon>
        <taxon>Sphingobacteriia</taxon>
        <taxon>Sphingobacteriales</taxon>
        <taxon>Sphingobacteriaceae</taxon>
        <taxon>Pedobacter</taxon>
    </lineage>
</organism>
<dbReference type="PANTHER" id="PTHR11575">
    <property type="entry name" value="5'-NUCLEOTIDASE-RELATED"/>
    <property type="match status" value="1"/>
</dbReference>
<dbReference type="InterPro" id="IPR029052">
    <property type="entry name" value="Metallo-depent_PP-like"/>
</dbReference>
<protein>
    <recommendedName>
        <fullName evidence="3">5'-nucleotidase</fullName>
    </recommendedName>
</protein>
<dbReference type="InterPro" id="IPR006311">
    <property type="entry name" value="TAT_signal"/>
</dbReference>
<dbReference type="SUPFAM" id="SSF56300">
    <property type="entry name" value="Metallo-dependent phosphatases"/>
    <property type="match status" value="1"/>
</dbReference>
<dbReference type="PROSITE" id="PS51318">
    <property type="entry name" value="TAT"/>
    <property type="match status" value="1"/>
</dbReference>
<name>A0A2D1U7A1_9SPHI</name>
<evidence type="ECO:0000313" key="2">
    <source>
        <dbReference type="Proteomes" id="UP000223749"/>
    </source>
</evidence>
<dbReference type="Proteomes" id="UP000223749">
    <property type="component" value="Chromosome"/>
</dbReference>
<dbReference type="Gene3D" id="3.60.21.10">
    <property type="match status" value="1"/>
</dbReference>
<gene>
    <name evidence="1" type="ORF">CPT03_13610</name>
</gene>
<dbReference type="GO" id="GO:0009166">
    <property type="term" value="P:nucleotide catabolic process"/>
    <property type="evidence" value="ECO:0007669"/>
    <property type="project" value="InterPro"/>
</dbReference>